<dbReference type="PANTHER" id="PTHR46844:SF1">
    <property type="entry name" value="SLR5058 PROTEIN"/>
    <property type="match status" value="1"/>
</dbReference>
<dbReference type="STRING" id="1338436.LK10_04225"/>
<keyword evidence="3" id="KW-1185">Reference proteome</keyword>
<dbReference type="Pfam" id="PF05729">
    <property type="entry name" value="NACHT"/>
    <property type="match status" value="1"/>
</dbReference>
<evidence type="ECO:0000313" key="3">
    <source>
        <dbReference type="Proteomes" id="UP000030982"/>
    </source>
</evidence>
<accession>A0A0B2ARU0</accession>
<evidence type="ECO:0000313" key="2">
    <source>
        <dbReference type="EMBL" id="KHL04722.1"/>
    </source>
</evidence>
<dbReference type="PROSITE" id="PS50837">
    <property type="entry name" value="NACHT"/>
    <property type="match status" value="1"/>
</dbReference>
<dbReference type="InterPro" id="IPR027417">
    <property type="entry name" value="P-loop_NTPase"/>
</dbReference>
<organism evidence="2 3">
    <name type="scientific">Sinomonas humi</name>
    <dbReference type="NCBI Taxonomy" id="1338436"/>
    <lineage>
        <taxon>Bacteria</taxon>
        <taxon>Bacillati</taxon>
        <taxon>Actinomycetota</taxon>
        <taxon>Actinomycetes</taxon>
        <taxon>Micrococcales</taxon>
        <taxon>Micrococcaceae</taxon>
        <taxon>Sinomonas</taxon>
    </lineage>
</organism>
<evidence type="ECO:0000259" key="1">
    <source>
        <dbReference type="PROSITE" id="PS50837"/>
    </source>
</evidence>
<feature type="non-terminal residue" evidence="2">
    <location>
        <position position="441"/>
    </location>
</feature>
<dbReference type="Gene3D" id="3.40.50.300">
    <property type="entry name" value="P-loop containing nucleotide triphosphate hydrolases"/>
    <property type="match status" value="1"/>
</dbReference>
<dbReference type="EMBL" id="JTDL01000051">
    <property type="protein sequence ID" value="KHL04722.1"/>
    <property type="molecule type" value="Genomic_DNA"/>
</dbReference>
<dbReference type="OrthoDB" id="134933at2"/>
<name>A0A0B2ARU0_9MICC</name>
<proteinExistence type="predicted"/>
<comment type="caution">
    <text evidence="2">The sequence shown here is derived from an EMBL/GenBank/DDBJ whole genome shotgun (WGS) entry which is preliminary data.</text>
</comment>
<dbReference type="InterPro" id="IPR007111">
    <property type="entry name" value="NACHT_NTPase"/>
</dbReference>
<gene>
    <name evidence="2" type="ORF">LK10_04225</name>
</gene>
<reference evidence="2 3" key="1">
    <citation type="submission" date="2014-09" db="EMBL/GenBank/DDBJ databases">
        <title>Genome sequence of Sinomonas sp. MUSC 117.</title>
        <authorList>
            <person name="Lee L.-H."/>
        </authorList>
    </citation>
    <scope>NUCLEOTIDE SEQUENCE [LARGE SCALE GENOMIC DNA]</scope>
    <source>
        <strain evidence="2 3">MUSC 117</strain>
    </source>
</reference>
<dbReference type="Proteomes" id="UP000030982">
    <property type="component" value="Unassembled WGS sequence"/>
</dbReference>
<sequence length="441" mass="48603">MRLDIDPNLVNLLVSYAANVGADATRWVAGKFRQRTDGDADTSVATLNLSIQAQLSASGVRDGDAEKVAAFILDTPILGYLFMLVDAGKSGDYQDLPRKEICALLILEAGLDEVAAGVASQVLVAVLQASNESSSRSARRSGRRSRPLSGIQLFGAQEAKRRLLSKVGSPSLSDIREYSSSFRREMGRKFSRIQLQHLDNGTEQQLEDLYVEPELRLQEPSAAQRPEVKPAEVITLFARAVIQGPAGSGKSTTVRRLATDVANRSNGEVVPIVVELRKYSAQQALGPQIFLEHIRQSVTQLMQQAPPESWLEYLLATGRAVVFFDGLDEVLSAGTRAEVRDAVITFAQMFPASSIVVTSRYTGYDLAPLDKREWTHIGVEELREDQVHEYASRWFKLKDGEADIGDRAKGFIDESRTYASDLRSNPLMLSMLCSIYYARGD</sequence>
<protein>
    <recommendedName>
        <fullName evidence="1">NACHT domain-containing protein</fullName>
    </recommendedName>
</protein>
<dbReference type="SUPFAM" id="SSF52540">
    <property type="entry name" value="P-loop containing nucleoside triphosphate hydrolases"/>
    <property type="match status" value="1"/>
</dbReference>
<feature type="domain" description="NACHT" evidence="1">
    <location>
        <begin position="238"/>
        <end position="360"/>
    </location>
</feature>
<dbReference type="AlphaFoldDB" id="A0A0B2ARU0"/>
<dbReference type="PANTHER" id="PTHR46844">
    <property type="entry name" value="SLR5058 PROTEIN"/>
    <property type="match status" value="1"/>
</dbReference>